<sequence length="256" mass="29187">MTYFRRKINGGLYLALYLALFLSRTGAFKTTLLRTKYSSRFPKSRLNVVTDDKFTNESTKIYFDIGLDTKEEMKSIGRLVFNLYNSEEILPLHTRNLVKLCTGEMRAIDPRCSYLKCQFKFSPQFVETFPQYRWGHIVDGKGRNAEGRPNERIKDPENLNKCKHEIYGGTYYGLKYDEELLKSTENGVILTVPLVGAYRGSTSFSIVRVGESPMEWKERLLLNSAVIGGLESGIEVLHQMARQTNGPPTILSSGKL</sequence>
<evidence type="ECO:0000313" key="1">
    <source>
        <dbReference type="EMBL" id="GFH58619.1"/>
    </source>
</evidence>
<dbReference type="EMBL" id="BLLK01000062">
    <property type="protein sequence ID" value="GFH58619.1"/>
    <property type="molecule type" value="Genomic_DNA"/>
</dbReference>
<organism evidence="1 2">
    <name type="scientific">Chaetoceros tenuissimus</name>
    <dbReference type="NCBI Taxonomy" id="426638"/>
    <lineage>
        <taxon>Eukaryota</taxon>
        <taxon>Sar</taxon>
        <taxon>Stramenopiles</taxon>
        <taxon>Ochrophyta</taxon>
        <taxon>Bacillariophyta</taxon>
        <taxon>Coscinodiscophyceae</taxon>
        <taxon>Chaetocerotophycidae</taxon>
        <taxon>Chaetocerotales</taxon>
        <taxon>Chaetocerotaceae</taxon>
        <taxon>Chaetoceros</taxon>
    </lineage>
</organism>
<gene>
    <name evidence="1" type="ORF">CTEN210_15095</name>
</gene>
<dbReference type="SUPFAM" id="SSF50891">
    <property type="entry name" value="Cyclophilin-like"/>
    <property type="match status" value="1"/>
</dbReference>
<dbReference type="InterPro" id="IPR029000">
    <property type="entry name" value="Cyclophilin-like_dom_sf"/>
</dbReference>
<reference evidence="1 2" key="1">
    <citation type="journal article" date="2021" name="Sci. Rep.">
        <title>The genome of the diatom Chaetoceros tenuissimus carries an ancient integrated fragment of an extant virus.</title>
        <authorList>
            <person name="Hongo Y."/>
            <person name="Kimura K."/>
            <person name="Takaki Y."/>
            <person name="Yoshida Y."/>
            <person name="Baba S."/>
            <person name="Kobayashi G."/>
            <person name="Nagasaki K."/>
            <person name="Hano T."/>
            <person name="Tomaru Y."/>
        </authorList>
    </citation>
    <scope>NUCLEOTIDE SEQUENCE [LARGE SCALE GENOMIC DNA]</scope>
    <source>
        <strain evidence="1 2">NIES-3715</strain>
    </source>
</reference>
<accession>A0AAD3D9P3</accession>
<dbReference type="AlphaFoldDB" id="A0AAD3D9P3"/>
<protein>
    <submittedName>
        <fullName evidence="1">Uncharacterized protein</fullName>
    </submittedName>
</protein>
<keyword evidence="2" id="KW-1185">Reference proteome</keyword>
<name>A0AAD3D9P3_9STRA</name>
<proteinExistence type="predicted"/>
<dbReference type="Proteomes" id="UP001054902">
    <property type="component" value="Unassembled WGS sequence"/>
</dbReference>
<comment type="caution">
    <text evidence="1">The sequence shown here is derived from an EMBL/GenBank/DDBJ whole genome shotgun (WGS) entry which is preliminary data.</text>
</comment>
<evidence type="ECO:0000313" key="2">
    <source>
        <dbReference type="Proteomes" id="UP001054902"/>
    </source>
</evidence>
<dbReference type="Gene3D" id="2.40.100.10">
    <property type="entry name" value="Cyclophilin-like"/>
    <property type="match status" value="1"/>
</dbReference>